<dbReference type="OMA" id="RYKFEAW"/>
<name>M1V665_CYAM1</name>
<dbReference type="Pfam" id="PF00887">
    <property type="entry name" value="ACBP"/>
    <property type="match status" value="1"/>
</dbReference>
<dbReference type="PANTHER" id="PTHR23310">
    <property type="entry name" value="ACYL-COA-BINDING PROTEIN, ACBP"/>
    <property type="match status" value="1"/>
</dbReference>
<gene>
    <name evidence="4" type="ORF">CYME_CMP278C</name>
</gene>
<dbReference type="SUPFAM" id="SSF47027">
    <property type="entry name" value="Acyl-CoA binding protein"/>
    <property type="match status" value="1"/>
</dbReference>
<dbReference type="STRING" id="280699.M1V665"/>
<evidence type="ECO:0000259" key="3">
    <source>
        <dbReference type="PROSITE" id="PS51228"/>
    </source>
</evidence>
<dbReference type="InterPro" id="IPR000582">
    <property type="entry name" value="Acyl-CoA-binding_protein"/>
</dbReference>
<dbReference type="HOGENOM" id="CLU_118853_4_1_1"/>
<dbReference type="EMBL" id="AP006498">
    <property type="protein sequence ID" value="BAM81880.1"/>
    <property type="molecule type" value="Genomic_DNA"/>
</dbReference>
<feature type="domain" description="ACB" evidence="3">
    <location>
        <begin position="4"/>
        <end position="88"/>
    </location>
</feature>
<sequence length="92" mass="10187">MSNLKQVFDKAAEHVKTLSSVSQDDQKYLYGRFKQAKVGDCNTGKPGILNPKERAKWEAWNSLKGMSADDAMRQYIAKVDSLAGSSFGSEVQ</sequence>
<dbReference type="GO" id="GO:0000062">
    <property type="term" value="F:fatty-acyl-CoA binding"/>
    <property type="evidence" value="ECO:0007669"/>
    <property type="project" value="InterPro"/>
</dbReference>
<dbReference type="GO" id="GO:0006631">
    <property type="term" value="P:fatty acid metabolic process"/>
    <property type="evidence" value="ECO:0007669"/>
    <property type="project" value="TreeGrafter"/>
</dbReference>
<dbReference type="AlphaFoldDB" id="M1V665"/>
<dbReference type="RefSeq" id="XP_005537916.1">
    <property type="nucleotide sequence ID" value="XM_005537859.1"/>
</dbReference>
<dbReference type="OrthoDB" id="346910at2759"/>
<accession>M1V665</accession>
<dbReference type="eggNOG" id="KOG0817">
    <property type="taxonomic scope" value="Eukaryota"/>
</dbReference>
<dbReference type="Gramene" id="CMP278CT">
    <property type="protein sequence ID" value="CMP278CT"/>
    <property type="gene ID" value="CMP278C"/>
</dbReference>
<dbReference type="InterPro" id="IPR014352">
    <property type="entry name" value="FERM/acyl-CoA-bd_prot_sf"/>
</dbReference>
<keyword evidence="5" id="KW-1185">Reference proteome</keyword>
<dbReference type="PRINTS" id="PR00689">
    <property type="entry name" value="ACOABINDINGP"/>
</dbReference>
<organism evidence="4 5">
    <name type="scientific">Cyanidioschyzon merolae (strain NIES-3377 / 10D)</name>
    <name type="common">Unicellular red alga</name>
    <dbReference type="NCBI Taxonomy" id="280699"/>
    <lineage>
        <taxon>Eukaryota</taxon>
        <taxon>Rhodophyta</taxon>
        <taxon>Bangiophyceae</taxon>
        <taxon>Cyanidiales</taxon>
        <taxon>Cyanidiaceae</taxon>
        <taxon>Cyanidioschyzon</taxon>
    </lineage>
</organism>
<dbReference type="PROSITE" id="PS51228">
    <property type="entry name" value="ACB_2"/>
    <property type="match status" value="1"/>
</dbReference>
<evidence type="ECO:0000313" key="5">
    <source>
        <dbReference type="Proteomes" id="UP000007014"/>
    </source>
</evidence>
<reference evidence="4 5" key="2">
    <citation type="journal article" date="2007" name="BMC Biol.">
        <title>A 100%-complete sequence reveals unusually simple genomic features in the hot-spring red alga Cyanidioschyzon merolae.</title>
        <authorList>
            <person name="Nozaki H."/>
            <person name="Takano H."/>
            <person name="Misumi O."/>
            <person name="Terasawa K."/>
            <person name="Matsuzaki M."/>
            <person name="Maruyama S."/>
            <person name="Nishida K."/>
            <person name="Yagisawa F."/>
            <person name="Yoshida Y."/>
            <person name="Fujiwara T."/>
            <person name="Takio S."/>
            <person name="Tamura K."/>
            <person name="Chung S.J."/>
            <person name="Nakamura S."/>
            <person name="Kuroiwa H."/>
            <person name="Tanaka K."/>
            <person name="Sato N."/>
            <person name="Kuroiwa T."/>
        </authorList>
    </citation>
    <scope>NUCLEOTIDE SEQUENCE [LARGE SCALE GENOMIC DNA]</scope>
    <source>
        <strain evidence="4 5">10D</strain>
    </source>
</reference>
<dbReference type="InterPro" id="IPR035984">
    <property type="entry name" value="Acyl-CoA-binding_sf"/>
</dbReference>
<dbReference type="Proteomes" id="UP000007014">
    <property type="component" value="Chromosome 16"/>
</dbReference>
<evidence type="ECO:0000313" key="4">
    <source>
        <dbReference type="EMBL" id="BAM81880.1"/>
    </source>
</evidence>
<evidence type="ECO:0000256" key="2">
    <source>
        <dbReference type="ARBA" id="ARBA00023121"/>
    </source>
</evidence>
<proteinExistence type="inferred from homology"/>
<dbReference type="GeneID" id="16996063"/>
<dbReference type="Gene3D" id="1.20.80.10">
    <property type="match status" value="1"/>
</dbReference>
<comment type="similarity">
    <text evidence="1">Belongs to the ACBP family.</text>
</comment>
<evidence type="ECO:0000256" key="1">
    <source>
        <dbReference type="ARBA" id="ARBA00005567"/>
    </source>
</evidence>
<dbReference type="PANTHER" id="PTHR23310:SF62">
    <property type="entry name" value="ACYL-COA BINDING PROTEIN 1, ISOFORM A"/>
    <property type="match status" value="1"/>
</dbReference>
<protein>
    <submittedName>
        <fullName evidence="4">Similar to acyl-coenzyme A-binding protein</fullName>
    </submittedName>
</protein>
<reference evidence="4 5" key="1">
    <citation type="journal article" date="2004" name="Nature">
        <title>Genome sequence of the ultrasmall unicellular red alga Cyanidioschyzon merolae 10D.</title>
        <authorList>
            <person name="Matsuzaki M."/>
            <person name="Misumi O."/>
            <person name="Shin-i T."/>
            <person name="Maruyama S."/>
            <person name="Takahara M."/>
            <person name="Miyagishima S."/>
            <person name="Mori T."/>
            <person name="Nishida K."/>
            <person name="Yagisawa F."/>
            <person name="Nishida K."/>
            <person name="Yoshida Y."/>
            <person name="Nishimura Y."/>
            <person name="Nakao S."/>
            <person name="Kobayashi T."/>
            <person name="Momoyama Y."/>
            <person name="Higashiyama T."/>
            <person name="Minoda A."/>
            <person name="Sano M."/>
            <person name="Nomoto H."/>
            <person name="Oishi K."/>
            <person name="Hayashi H."/>
            <person name="Ohta F."/>
            <person name="Nishizaka S."/>
            <person name="Haga S."/>
            <person name="Miura S."/>
            <person name="Morishita T."/>
            <person name="Kabeya Y."/>
            <person name="Terasawa K."/>
            <person name="Suzuki Y."/>
            <person name="Ishii Y."/>
            <person name="Asakawa S."/>
            <person name="Takano H."/>
            <person name="Ohta N."/>
            <person name="Kuroiwa H."/>
            <person name="Tanaka K."/>
            <person name="Shimizu N."/>
            <person name="Sugano S."/>
            <person name="Sato N."/>
            <person name="Nozaki H."/>
            <person name="Ogasawara N."/>
            <person name="Kohara Y."/>
            <person name="Kuroiwa T."/>
        </authorList>
    </citation>
    <scope>NUCLEOTIDE SEQUENCE [LARGE SCALE GENOMIC DNA]</scope>
    <source>
        <strain evidence="4 5">10D</strain>
    </source>
</reference>
<keyword evidence="2" id="KW-0446">Lipid-binding</keyword>
<dbReference type="KEGG" id="cme:CYME_CMP278C"/>